<evidence type="ECO:0000256" key="2">
    <source>
        <dbReference type="SAM" id="SignalP"/>
    </source>
</evidence>
<feature type="signal peptide" evidence="2">
    <location>
        <begin position="1"/>
        <end position="22"/>
    </location>
</feature>
<organism evidence="3 4">
    <name type="scientific">Candidatus Nitrotoga arctica</name>
    <dbReference type="NCBI Taxonomy" id="453162"/>
    <lineage>
        <taxon>Bacteria</taxon>
        <taxon>Pseudomonadati</taxon>
        <taxon>Pseudomonadota</taxon>
        <taxon>Betaproteobacteria</taxon>
        <taxon>Nitrosomonadales</taxon>
        <taxon>Gallionellaceae</taxon>
        <taxon>Candidatus Nitrotoga</taxon>
    </lineage>
</organism>
<gene>
    <name evidence="3" type="ORF">NTG6680_0732</name>
</gene>
<evidence type="ECO:0000256" key="1">
    <source>
        <dbReference type="SAM" id="MobiDB-lite"/>
    </source>
</evidence>
<proteinExistence type="predicted"/>
<dbReference type="EMBL" id="OU912926">
    <property type="protein sequence ID" value="CAG9931985.1"/>
    <property type="molecule type" value="Genomic_DNA"/>
</dbReference>
<feature type="compositionally biased region" description="Polar residues" evidence="1">
    <location>
        <begin position="298"/>
        <end position="315"/>
    </location>
</feature>
<keyword evidence="4" id="KW-1185">Reference proteome</keyword>
<keyword evidence="2" id="KW-0732">Signal</keyword>
<dbReference type="Pfam" id="PF12276">
    <property type="entry name" value="DUF3617"/>
    <property type="match status" value="1"/>
</dbReference>
<feature type="chain" id="PRO_5045514312" description="DUF3617 family protein" evidence="2">
    <location>
        <begin position="23"/>
        <end position="331"/>
    </location>
</feature>
<dbReference type="RefSeq" id="WP_239796000.1">
    <property type="nucleotide sequence ID" value="NZ_OU912926.1"/>
</dbReference>
<evidence type="ECO:0000313" key="3">
    <source>
        <dbReference type="EMBL" id="CAG9931985.1"/>
    </source>
</evidence>
<sequence>MNKYFTAILVMMISMLGAVAYAAPGEYWEISSKMEIPGMPFAMPATTTKVCLAKGGESDPRKTSGDKNCQMTDIKTVGNKVLWKARCDHNGEVMTGSGEQTATPNSYAGKMQLSGKSGGQDFNMNMAFSGKRIGGACDSEEMLVKAKAQMCDTSAYDSTAAWIGSADHIFSNCADQRKKLCDIVRKDVSKDAQTYALLLQHDQQSKSASIAKECKLDMAATTKTICKGLNSNNYQQLSAYCPAEAKVYREEKRRKECEGRSYTGKTSAENIRLCMSGMKDVVDDNKPSEADASHDLSKSSANNPVNDKSSANNPVNGMLEGVKKLKGMFGF</sequence>
<accession>A0ABM8YWW0</accession>
<evidence type="ECO:0008006" key="5">
    <source>
        <dbReference type="Google" id="ProtNLM"/>
    </source>
</evidence>
<dbReference type="Proteomes" id="UP000839052">
    <property type="component" value="Chromosome"/>
</dbReference>
<feature type="compositionally biased region" description="Basic and acidic residues" evidence="1">
    <location>
        <begin position="282"/>
        <end position="297"/>
    </location>
</feature>
<evidence type="ECO:0000313" key="4">
    <source>
        <dbReference type="Proteomes" id="UP000839052"/>
    </source>
</evidence>
<feature type="region of interest" description="Disordered" evidence="1">
    <location>
        <begin position="282"/>
        <end position="318"/>
    </location>
</feature>
<dbReference type="InterPro" id="IPR022061">
    <property type="entry name" value="DUF3617"/>
</dbReference>
<reference evidence="3 4" key="1">
    <citation type="submission" date="2021-10" db="EMBL/GenBank/DDBJ databases">
        <authorList>
            <person name="Koch H."/>
        </authorList>
    </citation>
    <scope>NUCLEOTIDE SEQUENCE [LARGE SCALE GENOMIC DNA]</scope>
    <source>
        <strain evidence="3">6680</strain>
    </source>
</reference>
<name>A0ABM8YWW0_9PROT</name>
<protein>
    <recommendedName>
        <fullName evidence="5">DUF3617 family protein</fullName>
    </recommendedName>
</protein>